<gene>
    <name evidence="1" type="ORF">ACFP90_20960</name>
</gene>
<dbReference type="InterPro" id="IPR027417">
    <property type="entry name" value="P-loop_NTPase"/>
</dbReference>
<proteinExistence type="predicted"/>
<accession>A0ABW1ZPS0</accession>
<protein>
    <recommendedName>
        <fullName evidence="3">AAA+ ATPase domain-containing protein</fullName>
    </recommendedName>
</protein>
<dbReference type="Proteomes" id="UP001596317">
    <property type="component" value="Unassembled WGS sequence"/>
</dbReference>
<dbReference type="EMBL" id="JBHSWB010000002">
    <property type="protein sequence ID" value="MFC6662528.1"/>
    <property type="molecule type" value="Genomic_DNA"/>
</dbReference>
<reference evidence="2" key="1">
    <citation type="journal article" date="2019" name="Int. J. Syst. Evol. Microbiol.">
        <title>The Global Catalogue of Microorganisms (GCM) 10K type strain sequencing project: providing services to taxonomists for standard genome sequencing and annotation.</title>
        <authorList>
            <consortium name="The Broad Institute Genomics Platform"/>
            <consortium name="The Broad Institute Genome Sequencing Center for Infectious Disease"/>
            <person name="Wu L."/>
            <person name="Ma J."/>
        </authorList>
    </citation>
    <scope>NUCLEOTIDE SEQUENCE [LARGE SCALE GENOMIC DNA]</scope>
    <source>
        <strain evidence="2">CCUG 63830</strain>
    </source>
</reference>
<dbReference type="RefSeq" id="WP_380058497.1">
    <property type="nucleotide sequence ID" value="NZ_JBHSWB010000002.1"/>
</dbReference>
<evidence type="ECO:0008006" key="3">
    <source>
        <dbReference type="Google" id="ProtNLM"/>
    </source>
</evidence>
<comment type="caution">
    <text evidence="1">The sequence shown here is derived from an EMBL/GenBank/DDBJ whole genome shotgun (WGS) entry which is preliminary data.</text>
</comment>
<evidence type="ECO:0000313" key="2">
    <source>
        <dbReference type="Proteomes" id="UP001596317"/>
    </source>
</evidence>
<evidence type="ECO:0000313" key="1">
    <source>
        <dbReference type="EMBL" id="MFC6662528.1"/>
    </source>
</evidence>
<organism evidence="1 2">
    <name type="scientific">Deinococcus multiflagellatus</name>
    <dbReference type="NCBI Taxonomy" id="1656887"/>
    <lineage>
        <taxon>Bacteria</taxon>
        <taxon>Thermotogati</taxon>
        <taxon>Deinococcota</taxon>
        <taxon>Deinococci</taxon>
        <taxon>Deinococcales</taxon>
        <taxon>Deinococcaceae</taxon>
        <taxon>Deinococcus</taxon>
    </lineage>
</organism>
<name>A0ABW1ZPS0_9DEIO</name>
<sequence>MTLIRRDILLARLSGATGHVLLCAPAGYGKTAALEQWAQGRTDTVLVKALATDTVATITARARAIAPDHRVCLIDDAHRLPPEEVAALLKIPSSLRQLMLAVRHIQYPRVQLLLQKRELTLFDAADLALSTGEIARLDGAGNVQDLVAQTLGWPALIGVSLHPHGDVAAYLDDLWHDLDESMQEHLSDVTIQNRWDTFLLVMQREGQLSNLLNSGFPVIPVGAGPKFILPCAGTFKSVKASAWLKCVSKTRRCRTCSIWLAASPPTSLSSWYRLF</sequence>
<dbReference type="SUPFAM" id="SSF52540">
    <property type="entry name" value="P-loop containing nucleoside triphosphate hydrolases"/>
    <property type="match status" value="1"/>
</dbReference>
<keyword evidence="2" id="KW-1185">Reference proteome</keyword>
<dbReference type="Gene3D" id="3.40.50.300">
    <property type="entry name" value="P-loop containing nucleotide triphosphate hydrolases"/>
    <property type="match status" value="1"/>
</dbReference>